<comment type="caution">
    <text evidence="7">The sequence shown here is derived from an EMBL/GenBank/DDBJ whole genome shotgun (WGS) entry which is preliminary data.</text>
</comment>
<feature type="transmembrane region" description="Helical" evidence="6">
    <location>
        <begin position="82"/>
        <end position="102"/>
    </location>
</feature>
<evidence type="ECO:0000313" key="8">
    <source>
        <dbReference type="Proteomes" id="UP000033831"/>
    </source>
</evidence>
<reference evidence="7 8" key="1">
    <citation type="journal article" date="2015" name="Nature">
        <title>rRNA introns, odd ribosomes, and small enigmatic genomes across a large radiation of phyla.</title>
        <authorList>
            <person name="Brown C.T."/>
            <person name="Hug L.A."/>
            <person name="Thomas B.C."/>
            <person name="Sharon I."/>
            <person name="Castelle C.J."/>
            <person name="Singh A."/>
            <person name="Wilkins M.J."/>
            <person name="Williams K.H."/>
            <person name="Banfield J.F."/>
        </authorList>
    </citation>
    <scope>NUCLEOTIDE SEQUENCE [LARGE SCALE GENOMIC DNA]</scope>
</reference>
<feature type="transmembrane region" description="Helical" evidence="6">
    <location>
        <begin position="16"/>
        <end position="36"/>
    </location>
</feature>
<proteinExistence type="predicted"/>
<name>A0A0G1INT4_9BACT</name>
<sequence length="122" mass="13392">PVPQSDFIFAAFAEEWGFVGSVLILLLYALAIWRILYNASLGASNFEILFGLGIAIFFMGHILVNIGMNLGLLPVTGIPLPFMSYGGSHLLAEFMGLGILMSMRKYARSAHRDDILHEFVGV</sequence>
<evidence type="ECO:0000256" key="3">
    <source>
        <dbReference type="ARBA" id="ARBA00022960"/>
    </source>
</evidence>
<evidence type="ECO:0000256" key="2">
    <source>
        <dbReference type="ARBA" id="ARBA00022692"/>
    </source>
</evidence>
<dbReference type="PANTHER" id="PTHR30474:SF1">
    <property type="entry name" value="PEPTIDOGLYCAN GLYCOSYLTRANSFERASE MRDB"/>
    <property type="match status" value="1"/>
</dbReference>
<gene>
    <name evidence="7" type="ORF">UW07_C0007G0018</name>
</gene>
<dbReference type="EMBL" id="LCGX01000007">
    <property type="protein sequence ID" value="KKT24839.1"/>
    <property type="molecule type" value="Genomic_DNA"/>
</dbReference>
<dbReference type="Pfam" id="PF01098">
    <property type="entry name" value="FTSW_RODA_SPOVE"/>
    <property type="match status" value="1"/>
</dbReference>
<keyword evidence="5 6" id="KW-0472">Membrane</keyword>
<evidence type="ECO:0000256" key="4">
    <source>
        <dbReference type="ARBA" id="ARBA00022989"/>
    </source>
</evidence>
<dbReference type="PANTHER" id="PTHR30474">
    <property type="entry name" value="CELL CYCLE PROTEIN"/>
    <property type="match status" value="1"/>
</dbReference>
<dbReference type="GO" id="GO:0015648">
    <property type="term" value="F:lipid-linked peptidoglycan transporter activity"/>
    <property type="evidence" value="ECO:0007669"/>
    <property type="project" value="TreeGrafter"/>
</dbReference>
<dbReference type="GO" id="GO:0051301">
    <property type="term" value="P:cell division"/>
    <property type="evidence" value="ECO:0007669"/>
    <property type="project" value="InterPro"/>
</dbReference>
<evidence type="ECO:0000256" key="1">
    <source>
        <dbReference type="ARBA" id="ARBA00004141"/>
    </source>
</evidence>
<dbReference type="GO" id="GO:0008360">
    <property type="term" value="P:regulation of cell shape"/>
    <property type="evidence" value="ECO:0007669"/>
    <property type="project" value="UniProtKB-KW"/>
</dbReference>
<feature type="transmembrane region" description="Helical" evidence="6">
    <location>
        <begin position="48"/>
        <end position="70"/>
    </location>
</feature>
<keyword evidence="4 6" id="KW-1133">Transmembrane helix</keyword>
<organism evidence="7 8">
    <name type="scientific">Candidatus Nomurabacteria bacterium GW2011_GWF2_43_8</name>
    <dbReference type="NCBI Taxonomy" id="1618779"/>
    <lineage>
        <taxon>Bacteria</taxon>
        <taxon>Candidatus Nomuraibacteriota</taxon>
    </lineage>
</organism>
<dbReference type="AlphaFoldDB" id="A0A0G1INT4"/>
<protein>
    <submittedName>
        <fullName evidence="7">Rod shape-determining protein RodA</fullName>
    </submittedName>
</protein>
<evidence type="ECO:0000256" key="6">
    <source>
        <dbReference type="SAM" id="Phobius"/>
    </source>
</evidence>
<keyword evidence="3" id="KW-0133">Cell shape</keyword>
<evidence type="ECO:0000313" key="7">
    <source>
        <dbReference type="EMBL" id="KKT24839.1"/>
    </source>
</evidence>
<dbReference type="InterPro" id="IPR001182">
    <property type="entry name" value="FtsW/RodA"/>
</dbReference>
<dbReference type="GO" id="GO:0032153">
    <property type="term" value="C:cell division site"/>
    <property type="evidence" value="ECO:0007669"/>
    <property type="project" value="TreeGrafter"/>
</dbReference>
<dbReference type="PATRIC" id="fig|1618779.3.peg.153"/>
<accession>A0A0G1INT4</accession>
<evidence type="ECO:0000256" key="5">
    <source>
        <dbReference type="ARBA" id="ARBA00023136"/>
    </source>
</evidence>
<dbReference type="Proteomes" id="UP000033831">
    <property type="component" value="Unassembled WGS sequence"/>
</dbReference>
<dbReference type="GO" id="GO:0005886">
    <property type="term" value="C:plasma membrane"/>
    <property type="evidence" value="ECO:0007669"/>
    <property type="project" value="TreeGrafter"/>
</dbReference>
<comment type="subcellular location">
    <subcellularLocation>
        <location evidence="1">Membrane</location>
        <topology evidence="1">Multi-pass membrane protein</topology>
    </subcellularLocation>
</comment>
<feature type="non-terminal residue" evidence="7">
    <location>
        <position position="1"/>
    </location>
</feature>
<keyword evidence="2 6" id="KW-0812">Transmembrane</keyword>